<dbReference type="Pfam" id="PF17136">
    <property type="entry name" value="ribosomal_L24"/>
    <property type="match status" value="1"/>
</dbReference>
<dbReference type="Gene3D" id="2.30.30.30">
    <property type="match status" value="1"/>
</dbReference>
<dbReference type="SMART" id="SM00739">
    <property type="entry name" value="KOW"/>
    <property type="match status" value="1"/>
</dbReference>
<dbReference type="GO" id="GO:1990904">
    <property type="term" value="C:ribonucleoprotein complex"/>
    <property type="evidence" value="ECO:0007669"/>
    <property type="project" value="UniProtKB-KW"/>
</dbReference>
<evidence type="ECO:0000259" key="6">
    <source>
        <dbReference type="SMART" id="SM00739"/>
    </source>
</evidence>
<accession>A0A1F6A7M3</accession>
<dbReference type="GO" id="GO:0005840">
    <property type="term" value="C:ribosome"/>
    <property type="evidence" value="ECO:0007669"/>
    <property type="project" value="UniProtKB-KW"/>
</dbReference>
<dbReference type="STRING" id="1798384.A3D03_00750"/>
<keyword evidence="5" id="KW-0699">rRNA-binding</keyword>
<comment type="caution">
    <text evidence="7">The sequence shown here is derived from an EMBL/GenBank/DDBJ whole genome shotgun (WGS) entry which is preliminary data.</text>
</comment>
<dbReference type="InterPro" id="IPR005824">
    <property type="entry name" value="KOW"/>
</dbReference>
<protein>
    <recommendedName>
        <fullName evidence="4 5">Large ribosomal subunit protein uL24</fullName>
    </recommendedName>
</protein>
<proteinExistence type="inferred from homology"/>
<dbReference type="InterPro" id="IPR057264">
    <property type="entry name" value="Ribosomal_uL24_C"/>
</dbReference>
<comment type="function">
    <text evidence="5">One of the proteins that surrounds the polypeptide exit tunnel on the outside of the subunit.</text>
</comment>
<dbReference type="GO" id="GO:0019843">
    <property type="term" value="F:rRNA binding"/>
    <property type="evidence" value="ECO:0007669"/>
    <property type="project" value="UniProtKB-UniRule"/>
</dbReference>
<reference evidence="7 8" key="1">
    <citation type="journal article" date="2016" name="Nat. Commun.">
        <title>Thousands of microbial genomes shed light on interconnected biogeochemical processes in an aquifer system.</title>
        <authorList>
            <person name="Anantharaman K."/>
            <person name="Brown C.T."/>
            <person name="Hug L.A."/>
            <person name="Sharon I."/>
            <person name="Castelle C.J."/>
            <person name="Probst A.J."/>
            <person name="Thomas B.C."/>
            <person name="Singh A."/>
            <person name="Wilkins M.J."/>
            <person name="Karaoz U."/>
            <person name="Brodie E.L."/>
            <person name="Williams K.H."/>
            <person name="Hubbard S.S."/>
            <person name="Banfield J.F."/>
        </authorList>
    </citation>
    <scope>NUCLEOTIDE SEQUENCE [LARGE SCALE GENOMIC DNA]</scope>
</reference>
<dbReference type="Pfam" id="PF00467">
    <property type="entry name" value="KOW"/>
    <property type="match status" value="1"/>
</dbReference>
<name>A0A1F6A7M3_9BACT</name>
<feature type="domain" description="KOW" evidence="6">
    <location>
        <begin position="6"/>
        <end position="33"/>
    </location>
</feature>
<gene>
    <name evidence="5" type="primary">rplX</name>
    <name evidence="7" type="ORF">A3D03_00750</name>
</gene>
<dbReference type="NCBIfam" id="TIGR01079">
    <property type="entry name" value="rplX_bact"/>
    <property type="match status" value="1"/>
</dbReference>
<dbReference type="CDD" id="cd06089">
    <property type="entry name" value="KOW_RPL26"/>
    <property type="match status" value="1"/>
</dbReference>
<dbReference type="InterPro" id="IPR003256">
    <property type="entry name" value="Ribosomal_uL24"/>
</dbReference>
<dbReference type="HAMAP" id="MF_01326_B">
    <property type="entry name" value="Ribosomal_uL24_B"/>
    <property type="match status" value="1"/>
</dbReference>
<evidence type="ECO:0000256" key="5">
    <source>
        <dbReference type="HAMAP-Rule" id="MF_01326"/>
    </source>
</evidence>
<dbReference type="InterPro" id="IPR041988">
    <property type="entry name" value="Ribosomal_uL24_KOW"/>
</dbReference>
<evidence type="ECO:0000313" key="8">
    <source>
        <dbReference type="Proteomes" id="UP000177092"/>
    </source>
</evidence>
<evidence type="ECO:0000256" key="4">
    <source>
        <dbReference type="ARBA" id="ARBA00035206"/>
    </source>
</evidence>
<dbReference type="PANTHER" id="PTHR12903">
    <property type="entry name" value="MITOCHONDRIAL RIBOSOMAL PROTEIN L24"/>
    <property type="match status" value="1"/>
</dbReference>
<evidence type="ECO:0000256" key="2">
    <source>
        <dbReference type="ARBA" id="ARBA00022980"/>
    </source>
</evidence>
<dbReference type="InterPro" id="IPR008991">
    <property type="entry name" value="Translation_prot_SH3-like_sf"/>
</dbReference>
<dbReference type="InterPro" id="IPR014722">
    <property type="entry name" value="Rib_uL2_dom2"/>
</dbReference>
<dbReference type="GO" id="GO:0003735">
    <property type="term" value="F:structural constituent of ribosome"/>
    <property type="evidence" value="ECO:0007669"/>
    <property type="project" value="InterPro"/>
</dbReference>
<dbReference type="AlphaFoldDB" id="A0A1F6A7M3"/>
<evidence type="ECO:0000313" key="7">
    <source>
        <dbReference type="EMBL" id="OGG20534.1"/>
    </source>
</evidence>
<dbReference type="EMBL" id="MFJN01000044">
    <property type="protein sequence ID" value="OGG20534.1"/>
    <property type="molecule type" value="Genomic_DNA"/>
</dbReference>
<evidence type="ECO:0000256" key="3">
    <source>
        <dbReference type="ARBA" id="ARBA00023274"/>
    </source>
</evidence>
<dbReference type="SUPFAM" id="SSF50104">
    <property type="entry name" value="Translation proteins SH3-like domain"/>
    <property type="match status" value="1"/>
</dbReference>
<comment type="function">
    <text evidence="5">One of two assembly initiator proteins, it binds directly to the 5'-end of the 23S rRNA, where it nucleates assembly of the 50S subunit.</text>
</comment>
<comment type="similarity">
    <text evidence="1 5">Belongs to the universal ribosomal protein uL24 family.</text>
</comment>
<sequence length="105" mass="11946">MSDKIKFKKGDQVIITSGKDKGKKAKIDRIFRKKGSVLLPGLNVYKKHMKKKDEKQPGGIIEFSRPVLFSNLALICPKCAKPTRIGWQLSAKDKIRVCRKCYGRI</sequence>
<keyword evidence="5" id="KW-0694">RNA-binding</keyword>
<dbReference type="Proteomes" id="UP000177092">
    <property type="component" value="Unassembled WGS sequence"/>
</dbReference>
<organism evidence="7 8">
    <name type="scientific">Candidatus Gottesmanbacteria bacterium RIFCSPHIGHO2_02_FULL_40_13</name>
    <dbReference type="NCBI Taxonomy" id="1798384"/>
    <lineage>
        <taxon>Bacteria</taxon>
        <taxon>Candidatus Gottesmaniibacteriota</taxon>
    </lineage>
</organism>
<keyword evidence="3 5" id="KW-0687">Ribonucleoprotein</keyword>
<comment type="subunit">
    <text evidence="5">Part of the 50S ribosomal subunit.</text>
</comment>
<keyword evidence="2 5" id="KW-0689">Ribosomal protein</keyword>
<evidence type="ECO:0000256" key="1">
    <source>
        <dbReference type="ARBA" id="ARBA00010618"/>
    </source>
</evidence>
<dbReference type="GO" id="GO:0006412">
    <property type="term" value="P:translation"/>
    <property type="evidence" value="ECO:0007669"/>
    <property type="project" value="UniProtKB-UniRule"/>
</dbReference>